<dbReference type="Proteomes" id="UP000095285">
    <property type="component" value="Unassembled WGS sequence"/>
</dbReference>
<evidence type="ECO:0000256" key="1">
    <source>
        <dbReference type="SAM" id="MobiDB-lite"/>
    </source>
</evidence>
<dbReference type="WBParaSite" id="EN70_10613">
    <property type="protein sequence ID" value="EN70_10613"/>
    <property type="gene ID" value="EN70_10613"/>
</dbReference>
<evidence type="ECO:0000313" key="4">
    <source>
        <dbReference type="WBParaSite" id="EN70_9454"/>
    </source>
</evidence>
<reference evidence="2" key="1">
    <citation type="submission" date="2012-04" db="EMBL/GenBank/DDBJ databases">
        <title>The Genome Sequence of Loa loa.</title>
        <authorList>
            <consortium name="The Broad Institute Genome Sequencing Platform"/>
            <consortium name="Broad Institute Genome Sequencing Center for Infectious Disease"/>
            <person name="Nutman T.B."/>
            <person name="Fink D.L."/>
            <person name="Russ C."/>
            <person name="Young S."/>
            <person name="Zeng Q."/>
            <person name="Gargeya S."/>
            <person name="Alvarado L."/>
            <person name="Berlin A."/>
            <person name="Chapman S.B."/>
            <person name="Chen Z."/>
            <person name="Freedman E."/>
            <person name="Gellesch M."/>
            <person name="Goldberg J."/>
            <person name="Griggs A."/>
            <person name="Gujja S."/>
            <person name="Heilman E.R."/>
            <person name="Heiman D."/>
            <person name="Howarth C."/>
            <person name="Mehta T."/>
            <person name="Neiman D."/>
            <person name="Pearson M."/>
            <person name="Roberts A."/>
            <person name="Saif S."/>
            <person name="Shea T."/>
            <person name="Shenoy N."/>
            <person name="Sisk P."/>
            <person name="Stolte C."/>
            <person name="Sykes S."/>
            <person name="White J."/>
            <person name="Yandava C."/>
            <person name="Haas B."/>
            <person name="Henn M.R."/>
            <person name="Nusbaum C."/>
            <person name="Birren B."/>
        </authorList>
    </citation>
    <scope>NUCLEOTIDE SEQUENCE [LARGE SCALE GENOMIC DNA]</scope>
</reference>
<keyword evidence="2" id="KW-1185">Reference proteome</keyword>
<accession>A0A1I7V751</accession>
<dbReference type="WBParaSite" id="EN70_9454">
    <property type="protein sequence ID" value="EN70_9454"/>
    <property type="gene ID" value="EN70_9454"/>
</dbReference>
<proteinExistence type="predicted"/>
<protein>
    <submittedName>
        <fullName evidence="3 4">WH2 domain-containing protein</fullName>
    </submittedName>
</protein>
<feature type="compositionally biased region" description="Basic and acidic residues" evidence="1">
    <location>
        <begin position="77"/>
        <end position="87"/>
    </location>
</feature>
<dbReference type="AlphaFoldDB" id="A0A1I7V751"/>
<feature type="compositionally biased region" description="Polar residues" evidence="1">
    <location>
        <begin position="62"/>
        <end position="75"/>
    </location>
</feature>
<gene>
    <name evidence="3 4" type="primary">LOAG_11766</name>
</gene>
<feature type="region of interest" description="Disordered" evidence="1">
    <location>
        <begin position="57"/>
        <end position="87"/>
    </location>
</feature>
<sequence>MLKMNPLVSDVADKGIESKTNAVKVVRRSNVDGKSGHEPSPPLEKLLQAGSTVIPHQKKLKQMTNEKPISSQSDFMWNKKETDWRPN</sequence>
<evidence type="ECO:0000313" key="2">
    <source>
        <dbReference type="Proteomes" id="UP000095285"/>
    </source>
</evidence>
<evidence type="ECO:0000313" key="3">
    <source>
        <dbReference type="WBParaSite" id="EN70_10613"/>
    </source>
</evidence>
<organism evidence="2 3">
    <name type="scientific">Loa loa</name>
    <name type="common">Eye worm</name>
    <name type="synonym">Filaria loa</name>
    <dbReference type="NCBI Taxonomy" id="7209"/>
    <lineage>
        <taxon>Eukaryota</taxon>
        <taxon>Metazoa</taxon>
        <taxon>Ecdysozoa</taxon>
        <taxon>Nematoda</taxon>
        <taxon>Chromadorea</taxon>
        <taxon>Rhabditida</taxon>
        <taxon>Spirurina</taxon>
        <taxon>Spiruromorpha</taxon>
        <taxon>Filarioidea</taxon>
        <taxon>Onchocercidae</taxon>
        <taxon>Loa</taxon>
    </lineage>
</organism>
<reference evidence="3 4" key="2">
    <citation type="submission" date="2016-11" db="UniProtKB">
        <authorList>
            <consortium name="WormBaseParasite"/>
        </authorList>
    </citation>
    <scope>IDENTIFICATION</scope>
</reference>
<name>A0A1I7V751_LOALO</name>